<name>A0ABW3KT47_9FLAO</name>
<feature type="compositionally biased region" description="Acidic residues" evidence="1">
    <location>
        <begin position="188"/>
        <end position="199"/>
    </location>
</feature>
<feature type="compositionally biased region" description="Acidic residues" evidence="1">
    <location>
        <begin position="217"/>
        <end position="229"/>
    </location>
</feature>
<dbReference type="RefSeq" id="WP_386114873.1">
    <property type="nucleotide sequence ID" value="NZ_JBHTKM010000017.1"/>
</dbReference>
<dbReference type="EMBL" id="JBHTKM010000017">
    <property type="protein sequence ID" value="MFD1015339.1"/>
    <property type="molecule type" value="Genomic_DNA"/>
</dbReference>
<organism evidence="2 3">
    <name type="scientific">Winogradskyella rapida</name>
    <dbReference type="NCBI Taxonomy" id="549701"/>
    <lineage>
        <taxon>Bacteria</taxon>
        <taxon>Pseudomonadati</taxon>
        <taxon>Bacteroidota</taxon>
        <taxon>Flavobacteriia</taxon>
        <taxon>Flavobacteriales</taxon>
        <taxon>Flavobacteriaceae</taxon>
        <taxon>Winogradskyella</taxon>
    </lineage>
</organism>
<comment type="caution">
    <text evidence="2">The sequence shown here is derived from an EMBL/GenBank/DDBJ whole genome shotgun (WGS) entry which is preliminary data.</text>
</comment>
<reference evidence="3" key="1">
    <citation type="journal article" date="2019" name="Int. J. Syst. Evol. Microbiol.">
        <title>The Global Catalogue of Microorganisms (GCM) 10K type strain sequencing project: providing services to taxonomists for standard genome sequencing and annotation.</title>
        <authorList>
            <consortium name="The Broad Institute Genomics Platform"/>
            <consortium name="The Broad Institute Genome Sequencing Center for Infectious Disease"/>
            <person name="Wu L."/>
            <person name="Ma J."/>
        </authorList>
    </citation>
    <scope>NUCLEOTIDE SEQUENCE [LARGE SCALE GENOMIC DNA]</scope>
    <source>
        <strain evidence="3">CCUG 56098</strain>
    </source>
</reference>
<evidence type="ECO:0000256" key="1">
    <source>
        <dbReference type="SAM" id="MobiDB-lite"/>
    </source>
</evidence>
<feature type="region of interest" description="Disordered" evidence="1">
    <location>
        <begin position="184"/>
        <end position="246"/>
    </location>
</feature>
<proteinExistence type="predicted"/>
<accession>A0ABW3KT47</accession>
<evidence type="ECO:0000313" key="2">
    <source>
        <dbReference type="EMBL" id="MFD1015339.1"/>
    </source>
</evidence>
<dbReference type="Proteomes" id="UP001597086">
    <property type="component" value="Unassembled WGS sequence"/>
</dbReference>
<gene>
    <name evidence="2" type="ORF">ACFQ13_05335</name>
</gene>
<evidence type="ECO:0008006" key="4">
    <source>
        <dbReference type="Google" id="ProtNLM"/>
    </source>
</evidence>
<dbReference type="Gene3D" id="4.10.1080.10">
    <property type="entry name" value="TSP type-3 repeat"/>
    <property type="match status" value="1"/>
</dbReference>
<sequence>MIRPLLLFFCLTLLTACDDGDILTIDLDFDEELAYCDNFEEYHLVYDTREDPNEALILIFEKGEDINDAFFTHATTEGSPETLTIDASTTRFIYRTYNRALTSDDVCAVVSPSGLSVQEDYEAGSGTIYVTSTIEDDDNDGVPNEYEGIAGLPDEDGIYWDSLDTDGDGIPNYLDIDDDGDNILTANELDDDNADDDDNPLTNPLNTDADHPTNSDDIPDYLDNDDDGDGVLTRLEDANGENGPGDDRISVNGILVELYLNSEEATAYTFDDYDAYTNSYTRTVETSFVVTDTDLTIFRSTEINLGTLTTEIEDFNPDDYDN</sequence>
<dbReference type="InterPro" id="IPR028974">
    <property type="entry name" value="TSP_type-3_rpt"/>
</dbReference>
<evidence type="ECO:0000313" key="3">
    <source>
        <dbReference type="Proteomes" id="UP001597086"/>
    </source>
</evidence>
<dbReference type="PROSITE" id="PS51257">
    <property type="entry name" value="PROKAR_LIPOPROTEIN"/>
    <property type="match status" value="1"/>
</dbReference>
<keyword evidence="3" id="KW-1185">Reference proteome</keyword>
<protein>
    <recommendedName>
        <fullName evidence="4">Calcium-binding protein</fullName>
    </recommendedName>
</protein>